<protein>
    <submittedName>
        <fullName evidence="5">Striatin interacting protein 2</fullName>
    </submittedName>
</protein>
<feature type="domain" description="Far11/STRP C-terminal" evidence="4">
    <location>
        <begin position="225"/>
        <end position="621"/>
    </location>
</feature>
<dbReference type="AlphaFoldDB" id="A0A8C6KPY4"/>
<keyword evidence="6" id="KW-1185">Reference proteome</keyword>
<dbReference type="InterPro" id="IPR012486">
    <property type="entry name" value="Far11/STRP_N"/>
</dbReference>
<evidence type="ECO:0000313" key="6">
    <source>
        <dbReference type="Proteomes" id="UP000694548"/>
    </source>
</evidence>
<comment type="similarity">
    <text evidence="1">Belongs to the STRIP family.</text>
</comment>
<evidence type="ECO:0000256" key="2">
    <source>
        <dbReference type="SAM" id="MobiDB-lite"/>
    </source>
</evidence>
<feature type="compositionally biased region" description="Basic residues" evidence="2">
    <location>
        <begin position="217"/>
        <end position="226"/>
    </location>
</feature>
<feature type="domain" description="Far11/STRP N-terminal" evidence="3">
    <location>
        <begin position="8"/>
        <end position="233"/>
    </location>
</feature>
<dbReference type="Pfam" id="PF11882">
    <property type="entry name" value="DUF3402"/>
    <property type="match status" value="1"/>
</dbReference>
<dbReference type="Pfam" id="PF07923">
    <property type="entry name" value="N1221"/>
    <property type="match status" value="1"/>
</dbReference>
<proteinExistence type="inferred from homology"/>
<evidence type="ECO:0000256" key="1">
    <source>
        <dbReference type="ARBA" id="ARBA00007062"/>
    </source>
</evidence>
<evidence type="ECO:0000259" key="3">
    <source>
        <dbReference type="SMART" id="SM01292"/>
    </source>
</evidence>
<accession>A0A8C6KPY4</accession>
<reference evidence="5" key="3">
    <citation type="submission" date="2025-09" db="UniProtKB">
        <authorList>
            <consortium name="Ensembl"/>
        </authorList>
    </citation>
    <scope>IDENTIFICATION</scope>
</reference>
<reference evidence="5" key="2">
    <citation type="submission" date="2025-08" db="UniProtKB">
        <authorList>
            <consortium name="Ensembl"/>
        </authorList>
    </citation>
    <scope>IDENTIFICATION</scope>
</reference>
<dbReference type="Ensembl" id="ENSNFUT00015007844.1">
    <property type="protein sequence ID" value="ENSNFUP00015007455.1"/>
    <property type="gene ID" value="ENSNFUG00015003357.1"/>
</dbReference>
<dbReference type="InterPro" id="IPR040185">
    <property type="entry name" value="Far11/STRP"/>
</dbReference>
<dbReference type="GO" id="GO:0007010">
    <property type="term" value="P:cytoskeleton organization"/>
    <property type="evidence" value="ECO:0007669"/>
    <property type="project" value="TreeGrafter"/>
</dbReference>
<dbReference type="PANTHER" id="PTHR13239:SF6">
    <property type="entry name" value="STRIATIN-INTERACTING PROTEIN 2"/>
    <property type="match status" value="1"/>
</dbReference>
<feature type="compositionally biased region" description="Basic and acidic residues" evidence="2">
    <location>
        <begin position="235"/>
        <end position="245"/>
    </location>
</feature>
<name>A0A8C6KPY4_NOTFU</name>
<feature type="compositionally biased region" description="Pro residues" evidence="2">
    <location>
        <begin position="274"/>
        <end position="284"/>
    </location>
</feature>
<feature type="compositionally biased region" description="Low complexity" evidence="2">
    <location>
        <begin position="201"/>
        <end position="216"/>
    </location>
</feature>
<dbReference type="GO" id="GO:0005829">
    <property type="term" value="C:cytosol"/>
    <property type="evidence" value="ECO:0007669"/>
    <property type="project" value="TreeGrafter"/>
</dbReference>
<dbReference type="Proteomes" id="UP000694548">
    <property type="component" value="Chromosome sgr01"/>
</dbReference>
<dbReference type="SMART" id="SM01292">
    <property type="entry name" value="N1221"/>
    <property type="match status" value="1"/>
</dbReference>
<dbReference type="InterPro" id="IPR021819">
    <property type="entry name" value="Far11/STRP_C"/>
</dbReference>
<dbReference type="PANTHER" id="PTHR13239">
    <property type="entry name" value="PROTEIN REQUIRED FOR HYPHAL ANASTOMOSIS HAM-2"/>
    <property type="match status" value="1"/>
</dbReference>
<feature type="region of interest" description="Disordered" evidence="2">
    <location>
        <begin position="201"/>
        <end position="290"/>
    </location>
</feature>
<dbReference type="SMART" id="SM01293">
    <property type="entry name" value="DUF3402"/>
    <property type="match status" value="1"/>
</dbReference>
<organism evidence="5 6">
    <name type="scientific">Nothobranchius furzeri</name>
    <name type="common">Turquoise killifish</name>
    <dbReference type="NCBI Taxonomy" id="105023"/>
    <lineage>
        <taxon>Eukaryota</taxon>
        <taxon>Metazoa</taxon>
        <taxon>Chordata</taxon>
        <taxon>Craniata</taxon>
        <taxon>Vertebrata</taxon>
        <taxon>Euteleostomi</taxon>
        <taxon>Actinopterygii</taxon>
        <taxon>Neopterygii</taxon>
        <taxon>Teleostei</taxon>
        <taxon>Neoteleostei</taxon>
        <taxon>Acanthomorphata</taxon>
        <taxon>Ovalentaria</taxon>
        <taxon>Atherinomorphae</taxon>
        <taxon>Cyprinodontiformes</taxon>
        <taxon>Nothobranchiidae</taxon>
        <taxon>Nothobranchius</taxon>
    </lineage>
</organism>
<evidence type="ECO:0000313" key="5">
    <source>
        <dbReference type="Ensembl" id="ENSNFUP00015007455.1"/>
    </source>
</evidence>
<feature type="compositionally biased region" description="Acidic residues" evidence="2">
    <location>
        <begin position="246"/>
        <end position="265"/>
    </location>
</feature>
<evidence type="ECO:0000259" key="4">
    <source>
        <dbReference type="SMART" id="SM01293"/>
    </source>
</evidence>
<sequence length="643" mass="74163">MGVGGGGEDQFLCPTFLLGVFDECDTEVDVLHWSRHNIFLLYDMGLFTALLELLSMEIDNSQACSSAVRKPAISLADSTELRVLLSIMYLMVETVRVQTEDDRPEWREAREAFKNELGSPLYNGEPFALLLFTMVTKFCSMNAPHFPMKKVLLLLWKTILFTLGGFEELQEMKVRGRERLCLTPLPEDSIKVVRAMRAASPPASAMELIEQQQQQQKRGRRSRRPLVKQDSLDTYNERDPFKNDDARDEEEDPEDTDSGIEGEVDPLDRDVIIQPPPPPPPLRPPTERVNFPKGLPWAPKVREKDIEHFLETSRNKFIASLSFFCQIALLKLLLAAAPTSKAKTDSINILADVLPEEMPITVLQSMKLGIDVNRHKEIIVKAISALLLLLLKHLKLSHIYQFEVVSQHLVFANCIPLILKFFNQNIMSYISAKNSICVLDFPHCVVHEMPELTAESLEAGDCSQFCWRNLFSCINLLRILNKLTKWKHSRTMMLVVFKSAPILKRALKVKQAMMQLYVLKLLKIQTKYLGRQWRKSNMKTMSAIYQKVRHRLNDDWAYGNDIDARPWDFQAEECALRENIEKFNSRRYDNSRNSDFTPVDNCLQSILGQRVELPEDFHYSYEIWLEREVFSQPIQWEGLLQNP</sequence>
<reference evidence="5" key="1">
    <citation type="submission" date="2014-08" db="EMBL/GenBank/DDBJ databases">
        <authorList>
            <person name="Senf B."/>
            <person name="Petzold A."/>
            <person name="Downie B.R."/>
            <person name="Koch P."/>
            <person name="Platzer M."/>
        </authorList>
    </citation>
    <scope>NUCLEOTIDE SEQUENCE [LARGE SCALE GENOMIC DNA]</scope>
    <source>
        <strain evidence="5">GRZ</strain>
    </source>
</reference>
<dbReference type="GeneTree" id="ENSGT00400000022095"/>